<evidence type="ECO:0000313" key="8">
    <source>
        <dbReference type="EMBL" id="MFC4095789.1"/>
    </source>
</evidence>
<evidence type="ECO:0000256" key="7">
    <source>
        <dbReference type="HAMAP-Rule" id="MF_00009"/>
    </source>
</evidence>
<evidence type="ECO:0000256" key="4">
    <source>
        <dbReference type="ARBA" id="ARBA00022759"/>
    </source>
</evidence>
<keyword evidence="3 7" id="KW-0479">Metal-binding</keyword>
<protein>
    <recommendedName>
        <fullName evidence="7">Endoribonuclease YbeY</fullName>
        <ecNumber evidence="7">3.1.-.-</ecNumber>
    </recommendedName>
</protein>
<comment type="cofactor">
    <cofactor evidence="7">
        <name>Zn(2+)</name>
        <dbReference type="ChEBI" id="CHEBI:29105"/>
    </cofactor>
    <text evidence="7">Binds 1 zinc ion.</text>
</comment>
<dbReference type="RefSeq" id="WP_192460565.1">
    <property type="nucleotide sequence ID" value="NZ_JACYFJ010000001.1"/>
</dbReference>
<dbReference type="SUPFAM" id="SSF55486">
    <property type="entry name" value="Metalloproteases ('zincins'), catalytic domain"/>
    <property type="match status" value="1"/>
</dbReference>
<evidence type="ECO:0000256" key="6">
    <source>
        <dbReference type="ARBA" id="ARBA00022833"/>
    </source>
</evidence>
<organism evidence="8 9">
    <name type="scientific">Euzebyella saccharophila</name>
    <dbReference type="NCBI Taxonomy" id="679664"/>
    <lineage>
        <taxon>Bacteria</taxon>
        <taxon>Pseudomonadati</taxon>
        <taxon>Bacteroidota</taxon>
        <taxon>Flavobacteriia</taxon>
        <taxon>Flavobacteriales</taxon>
        <taxon>Flavobacteriaceae</taxon>
        <taxon>Euzebyella</taxon>
    </lineage>
</organism>
<keyword evidence="9" id="KW-1185">Reference proteome</keyword>
<dbReference type="PROSITE" id="PS01306">
    <property type="entry name" value="UPF0054"/>
    <property type="match status" value="1"/>
</dbReference>
<keyword evidence="7" id="KW-0690">Ribosome biogenesis</keyword>
<dbReference type="PANTHER" id="PTHR46986">
    <property type="entry name" value="ENDORIBONUCLEASE YBEY, CHLOROPLASTIC"/>
    <property type="match status" value="1"/>
</dbReference>
<dbReference type="NCBIfam" id="TIGR00043">
    <property type="entry name" value="rRNA maturation RNase YbeY"/>
    <property type="match status" value="1"/>
</dbReference>
<feature type="binding site" evidence="7">
    <location>
        <position position="108"/>
    </location>
    <ligand>
        <name>Zn(2+)</name>
        <dbReference type="ChEBI" id="CHEBI:29105"/>
        <note>catalytic</note>
    </ligand>
</feature>
<keyword evidence="5 7" id="KW-0378">Hydrolase</keyword>
<dbReference type="Proteomes" id="UP001595814">
    <property type="component" value="Unassembled WGS sequence"/>
</dbReference>
<evidence type="ECO:0000313" key="9">
    <source>
        <dbReference type="Proteomes" id="UP001595814"/>
    </source>
</evidence>
<keyword evidence="6 7" id="KW-0862">Zinc</keyword>
<proteinExistence type="inferred from homology"/>
<dbReference type="EC" id="3.1.-.-" evidence="7"/>
<feature type="binding site" evidence="7">
    <location>
        <position position="114"/>
    </location>
    <ligand>
        <name>Zn(2+)</name>
        <dbReference type="ChEBI" id="CHEBI:29105"/>
        <note>catalytic</note>
    </ligand>
</feature>
<comment type="function">
    <text evidence="7">Single strand-specific metallo-endoribonuclease involved in late-stage 70S ribosome quality control and in maturation of the 3' terminus of the 16S rRNA.</text>
</comment>
<dbReference type="Gene3D" id="3.40.390.30">
    <property type="entry name" value="Metalloproteases ('zincins'), catalytic domain"/>
    <property type="match status" value="1"/>
</dbReference>
<accession>A0ABV8JN54</accession>
<dbReference type="Pfam" id="PF02130">
    <property type="entry name" value="YbeY"/>
    <property type="match status" value="1"/>
</dbReference>
<gene>
    <name evidence="7 8" type="primary">ybeY</name>
    <name evidence="8" type="ORF">ACFOUT_07880</name>
</gene>
<evidence type="ECO:0000256" key="3">
    <source>
        <dbReference type="ARBA" id="ARBA00022723"/>
    </source>
</evidence>
<dbReference type="InterPro" id="IPR020549">
    <property type="entry name" value="YbeY_CS"/>
</dbReference>
<comment type="caution">
    <text evidence="8">The sequence shown here is derived from an EMBL/GenBank/DDBJ whole genome shotgun (WGS) entry which is preliminary data.</text>
</comment>
<comment type="subcellular location">
    <subcellularLocation>
        <location evidence="7">Cytoplasm</location>
    </subcellularLocation>
</comment>
<evidence type="ECO:0000256" key="1">
    <source>
        <dbReference type="ARBA" id="ARBA00010875"/>
    </source>
</evidence>
<dbReference type="InterPro" id="IPR023091">
    <property type="entry name" value="MetalPrtase_cat_dom_sf_prd"/>
</dbReference>
<reference evidence="9" key="1">
    <citation type="journal article" date="2019" name="Int. J. Syst. Evol. Microbiol.">
        <title>The Global Catalogue of Microorganisms (GCM) 10K type strain sequencing project: providing services to taxonomists for standard genome sequencing and annotation.</title>
        <authorList>
            <consortium name="The Broad Institute Genomics Platform"/>
            <consortium name="The Broad Institute Genome Sequencing Center for Infectious Disease"/>
            <person name="Wu L."/>
            <person name="Ma J."/>
        </authorList>
    </citation>
    <scope>NUCLEOTIDE SEQUENCE [LARGE SCALE GENOMIC DNA]</scope>
    <source>
        <strain evidence="9">CECT 7477</strain>
    </source>
</reference>
<dbReference type="EMBL" id="JBHSAW010000004">
    <property type="protein sequence ID" value="MFC4095789.1"/>
    <property type="molecule type" value="Genomic_DNA"/>
</dbReference>
<keyword evidence="2 7" id="KW-0540">Nuclease</keyword>
<evidence type="ECO:0000256" key="2">
    <source>
        <dbReference type="ARBA" id="ARBA00022722"/>
    </source>
</evidence>
<comment type="similarity">
    <text evidence="1 7">Belongs to the endoribonuclease YbeY family.</text>
</comment>
<keyword evidence="7" id="KW-0698">rRNA processing</keyword>
<dbReference type="InterPro" id="IPR002036">
    <property type="entry name" value="YbeY"/>
</dbReference>
<feature type="binding site" evidence="7">
    <location>
        <position position="104"/>
    </location>
    <ligand>
        <name>Zn(2+)</name>
        <dbReference type="ChEBI" id="CHEBI:29105"/>
        <note>catalytic</note>
    </ligand>
</feature>
<keyword evidence="7" id="KW-0963">Cytoplasm</keyword>
<dbReference type="HAMAP" id="MF_00009">
    <property type="entry name" value="Endoribonucl_YbeY"/>
    <property type="match status" value="1"/>
</dbReference>
<name>A0ABV8JN54_9FLAO</name>
<dbReference type="PANTHER" id="PTHR46986:SF1">
    <property type="entry name" value="ENDORIBONUCLEASE YBEY, CHLOROPLASTIC"/>
    <property type="match status" value="1"/>
</dbReference>
<sequence length="140" mass="16459">MIEFHFESIFELDTTKYSDWVSRIISSETKVVGPVTFIFCNDDYLWDINMKYLNHDTLTDIITFDYCEGNSISGDIFISIERVKENAHDFEVEFYSELKRVMAHGVLHLSGYKDKSDKDALVMRQKENEKIGMFHVEHSK</sequence>
<keyword evidence="4 7" id="KW-0255">Endonuclease</keyword>
<evidence type="ECO:0000256" key="5">
    <source>
        <dbReference type="ARBA" id="ARBA00022801"/>
    </source>
</evidence>